<evidence type="ECO:0000313" key="4">
    <source>
        <dbReference type="EMBL" id="PRX57512.1"/>
    </source>
</evidence>
<comment type="caution">
    <text evidence="4">The sequence shown here is derived from an EMBL/GenBank/DDBJ whole genome shotgun (WGS) entry which is preliminary data.</text>
</comment>
<dbReference type="PROSITE" id="PS51257">
    <property type="entry name" value="PROKAR_LIPOPROTEIN"/>
    <property type="match status" value="1"/>
</dbReference>
<keyword evidence="2" id="KW-0677">Repeat</keyword>
<evidence type="ECO:0000256" key="3">
    <source>
        <dbReference type="SAM" id="MobiDB-lite"/>
    </source>
</evidence>
<dbReference type="EMBL" id="PVYX01000001">
    <property type="protein sequence ID" value="PRX57512.1"/>
    <property type="molecule type" value="Genomic_DNA"/>
</dbReference>
<dbReference type="SUPFAM" id="SSF52058">
    <property type="entry name" value="L domain-like"/>
    <property type="match status" value="1"/>
</dbReference>
<keyword evidence="1" id="KW-0433">Leucine-rich repeat</keyword>
<keyword evidence="5" id="KW-1185">Reference proteome</keyword>
<dbReference type="RefSeq" id="WP_146129859.1">
    <property type="nucleotide sequence ID" value="NZ_PVYX01000001.1"/>
</dbReference>
<evidence type="ECO:0008006" key="6">
    <source>
        <dbReference type="Google" id="ProtNLM"/>
    </source>
</evidence>
<evidence type="ECO:0000313" key="5">
    <source>
        <dbReference type="Proteomes" id="UP000237640"/>
    </source>
</evidence>
<evidence type="ECO:0000256" key="1">
    <source>
        <dbReference type="ARBA" id="ARBA00022614"/>
    </source>
</evidence>
<gene>
    <name evidence="4" type="ORF">CLV81_1517</name>
</gene>
<dbReference type="Gene3D" id="2.60.40.2340">
    <property type="match status" value="1"/>
</dbReference>
<dbReference type="Proteomes" id="UP000237640">
    <property type="component" value="Unassembled WGS sequence"/>
</dbReference>
<protein>
    <recommendedName>
        <fullName evidence="6">Leucine rich repeat (LRR) protein</fullName>
    </recommendedName>
</protein>
<name>A0A2T0MIV4_9FLAO</name>
<dbReference type="InterPro" id="IPR050216">
    <property type="entry name" value="LRR_domain-containing"/>
</dbReference>
<organism evidence="4 5">
    <name type="scientific">Flagellimonas meridianipacifica</name>
    <dbReference type="NCBI Taxonomy" id="1080225"/>
    <lineage>
        <taxon>Bacteria</taxon>
        <taxon>Pseudomonadati</taxon>
        <taxon>Bacteroidota</taxon>
        <taxon>Flavobacteriia</taxon>
        <taxon>Flavobacteriales</taxon>
        <taxon>Flavobacteriaceae</taxon>
        <taxon>Flagellimonas</taxon>
    </lineage>
</organism>
<dbReference type="InterPro" id="IPR032675">
    <property type="entry name" value="LRR_dom_sf"/>
</dbReference>
<dbReference type="PANTHER" id="PTHR48051:SF1">
    <property type="entry name" value="RAS SUPPRESSOR PROTEIN 1"/>
    <property type="match status" value="1"/>
</dbReference>
<dbReference type="PANTHER" id="PTHR48051">
    <property type="match status" value="1"/>
</dbReference>
<dbReference type="Pfam" id="PF00560">
    <property type="entry name" value="LRR_1"/>
    <property type="match status" value="1"/>
</dbReference>
<proteinExistence type="predicted"/>
<dbReference type="GO" id="GO:0005737">
    <property type="term" value="C:cytoplasm"/>
    <property type="evidence" value="ECO:0007669"/>
    <property type="project" value="TreeGrafter"/>
</dbReference>
<dbReference type="AlphaFoldDB" id="A0A2T0MIV4"/>
<dbReference type="SMART" id="SM00369">
    <property type="entry name" value="LRR_TYP"/>
    <property type="match status" value="2"/>
</dbReference>
<evidence type="ECO:0000256" key="2">
    <source>
        <dbReference type="ARBA" id="ARBA00022737"/>
    </source>
</evidence>
<dbReference type="PROSITE" id="PS51450">
    <property type="entry name" value="LRR"/>
    <property type="match status" value="1"/>
</dbReference>
<dbReference type="InterPro" id="IPR001611">
    <property type="entry name" value="Leu-rich_rpt"/>
</dbReference>
<dbReference type="Gene3D" id="3.80.10.10">
    <property type="entry name" value="Ribonuclease Inhibitor"/>
    <property type="match status" value="1"/>
</dbReference>
<feature type="region of interest" description="Disordered" evidence="3">
    <location>
        <begin position="22"/>
        <end position="47"/>
    </location>
</feature>
<accession>A0A2T0MIV4</accession>
<sequence>MKTQYLFFIISLLLFMACSKDEGAPTPKPEPINEPEPQEEPEQKSSEKQLISFRFTGIEKDGITIDIPAEIDEAGKAIAAEMPPNTDVTAMEPEVEISDKATYEPTGPQDFSSPINYTVTAEDGTSRTYLVTIVVALSQKEILLLISEANPGNTLDWNETDRLSDWEEVVLDDEGKVIKLLLDSRNLTMLPPEIGRLKMLQTLFLSFNRLNTIPPVIWTMTNLKSLSLIETNLQEIHPDIGQLTNLVTLELQNNDLSEIPGEIGLLGQLHILNLRNNSLKGLSTNHIPMVNSDPFTISCESNLKRLYLEGNIIPMILDDCICELDEDNGGTVDIDIVKGPNITNPLVNCQGDVIGN</sequence>
<reference evidence="4 5" key="1">
    <citation type="submission" date="2018-03" db="EMBL/GenBank/DDBJ databases">
        <title>Genomic Encyclopedia of Archaeal and Bacterial Type Strains, Phase II (KMG-II): from individual species to whole genera.</title>
        <authorList>
            <person name="Goeker M."/>
        </authorList>
    </citation>
    <scope>NUCLEOTIDE SEQUENCE [LARGE SCALE GENOMIC DNA]</scope>
    <source>
        <strain evidence="4 5">DSM 25027</strain>
    </source>
</reference>
<dbReference type="OrthoDB" id="1466621at2"/>
<dbReference type="InterPro" id="IPR003591">
    <property type="entry name" value="Leu-rich_rpt_typical-subtyp"/>
</dbReference>